<dbReference type="SUPFAM" id="SSF50494">
    <property type="entry name" value="Trypsin-like serine proteases"/>
    <property type="match status" value="1"/>
</dbReference>
<dbReference type="EC" id="3.4.21.-" evidence="6"/>
<protein>
    <recommendedName>
        <fullName evidence="6">Serine protease</fullName>
        <ecNumber evidence="6">3.4.21.-</ecNumber>
    </recommendedName>
</protein>
<evidence type="ECO:0000256" key="4">
    <source>
        <dbReference type="ARBA" id="ARBA00022801"/>
    </source>
</evidence>
<organism evidence="9">
    <name type="scientific">Methylobacterium bullatum</name>
    <dbReference type="NCBI Taxonomy" id="570505"/>
    <lineage>
        <taxon>Bacteria</taxon>
        <taxon>Pseudomonadati</taxon>
        <taxon>Pseudomonadota</taxon>
        <taxon>Alphaproteobacteria</taxon>
        <taxon>Hyphomicrobiales</taxon>
        <taxon>Methylobacteriaceae</taxon>
        <taxon>Methylobacterium</taxon>
    </lineage>
</organism>
<keyword evidence="5 6" id="KW-0720">Serine protease</keyword>
<dbReference type="InterPro" id="IPR045430">
    <property type="entry name" value="EAD1"/>
</dbReference>
<feature type="compositionally biased region" description="Basic and acidic residues" evidence="7">
    <location>
        <begin position="74"/>
        <end position="87"/>
    </location>
</feature>
<dbReference type="InterPro" id="IPR043504">
    <property type="entry name" value="Peptidase_S1_PA_chymotrypsin"/>
</dbReference>
<dbReference type="AlphaFoldDB" id="A0A679JCB6"/>
<name>A0A679JCB6_9HYPH</name>
<dbReference type="PRINTS" id="PR00839">
    <property type="entry name" value="V8PROTEASE"/>
</dbReference>
<evidence type="ECO:0000256" key="5">
    <source>
        <dbReference type="ARBA" id="ARBA00022825"/>
    </source>
</evidence>
<keyword evidence="2 6" id="KW-0645">Protease</keyword>
<feature type="domain" description="Effector-associated" evidence="8">
    <location>
        <begin position="6"/>
        <end position="86"/>
    </location>
</feature>
<dbReference type="Pfam" id="PF13365">
    <property type="entry name" value="Trypsin_2"/>
    <property type="match status" value="1"/>
</dbReference>
<dbReference type="PANTHER" id="PTHR36234">
    <property type="entry name" value="LYSYL ENDOPEPTIDASE"/>
    <property type="match status" value="1"/>
</dbReference>
<dbReference type="GO" id="GO:0006508">
    <property type="term" value="P:proteolysis"/>
    <property type="evidence" value="ECO:0007669"/>
    <property type="project" value="UniProtKB-KW"/>
</dbReference>
<evidence type="ECO:0000256" key="6">
    <source>
        <dbReference type="RuleBase" id="RU004296"/>
    </source>
</evidence>
<keyword evidence="4 6" id="KW-0378">Hydrolase</keyword>
<dbReference type="PANTHER" id="PTHR36234:SF5">
    <property type="entry name" value="LYSYL ENDOPEPTIDASE"/>
    <property type="match status" value="1"/>
</dbReference>
<evidence type="ECO:0000256" key="7">
    <source>
        <dbReference type="SAM" id="MobiDB-lite"/>
    </source>
</evidence>
<evidence type="ECO:0000256" key="1">
    <source>
        <dbReference type="ARBA" id="ARBA00008764"/>
    </source>
</evidence>
<proteinExistence type="inferred from homology"/>
<feature type="region of interest" description="Disordered" evidence="7">
    <location>
        <begin position="74"/>
        <end position="102"/>
    </location>
</feature>
<dbReference type="Pfam" id="PF19955">
    <property type="entry name" value="EAD1"/>
    <property type="match status" value="1"/>
</dbReference>
<dbReference type="EMBL" id="LR743504">
    <property type="protein sequence ID" value="CAA2105437.1"/>
    <property type="molecule type" value="Genomic_DNA"/>
</dbReference>
<keyword evidence="3" id="KW-0732">Signal</keyword>
<evidence type="ECO:0000313" key="9">
    <source>
        <dbReference type="EMBL" id="CAA2105437.1"/>
    </source>
</evidence>
<gene>
    <name evidence="9" type="ORF">MBUL_03192</name>
</gene>
<reference evidence="9" key="1">
    <citation type="submission" date="2019-12" db="EMBL/GenBank/DDBJ databases">
        <authorList>
            <person name="Cremers G."/>
        </authorList>
    </citation>
    <scope>NUCLEOTIDE SEQUENCE</scope>
    <source>
        <strain evidence="9">Mbul1</strain>
    </source>
</reference>
<dbReference type="GO" id="GO:0008236">
    <property type="term" value="F:serine-type peptidase activity"/>
    <property type="evidence" value="ECO:0007669"/>
    <property type="project" value="UniProtKB-KW"/>
</dbReference>
<dbReference type="InterPro" id="IPR008256">
    <property type="entry name" value="Peptidase_S1B"/>
</dbReference>
<dbReference type="InterPro" id="IPR009003">
    <property type="entry name" value="Peptidase_S1_PA"/>
</dbReference>
<dbReference type="Gene3D" id="2.40.10.10">
    <property type="entry name" value="Trypsin-like serine proteases"/>
    <property type="match status" value="2"/>
</dbReference>
<evidence type="ECO:0000256" key="3">
    <source>
        <dbReference type="ARBA" id="ARBA00022729"/>
    </source>
</evidence>
<accession>A0A679JCB6</accession>
<evidence type="ECO:0000259" key="8">
    <source>
        <dbReference type="Pfam" id="PF19955"/>
    </source>
</evidence>
<evidence type="ECO:0000256" key="2">
    <source>
        <dbReference type="ARBA" id="ARBA00022670"/>
    </source>
</evidence>
<comment type="similarity">
    <text evidence="1 6">Belongs to the peptidase S1B family.</text>
</comment>
<sequence>MSKWNHVALAGLNEILANLYPTDKEVRRLAASAGLRTVHIDFDGSSLTRWFSVLDYANVHDKVDDVVARSLEENPDDEALKRAKDRAPPPVMKGPEPVRWEGPAGTGQLEKLIGTQSTLVPIAYLEVGLLRSKAVVRVKRRDGASGTGFVTEDSILITNNHVLPSAAIAASSIAQFNYQQTADGLDATMEEAALLPDAFFHTSVADDWSAVKVAGEVAKKWGALPLTRTPVAVGDPVNIIQHPGGGPKQISLSANIVAFVGGGRIQYLTDTLPGSSGSPVFDANWNVVALHHSGGWLTEPDAPSKATYYRNEGIAIDRVLDGLARLK</sequence>